<evidence type="ECO:0000313" key="2">
    <source>
        <dbReference type="Proteomes" id="UP000215616"/>
    </source>
</evidence>
<dbReference type="EMBL" id="NCDQ01000431">
    <property type="protein sequence ID" value="OYW99116.1"/>
    <property type="molecule type" value="Genomic_DNA"/>
</dbReference>
<sequence length="81" mass="9005">MDQVGNDTIETFLTKGYSLAICCRDCPRLIEWTPPDLLEKFGDRIKLRIADLGARFTCTGEGGCGSHDIAVFPHLYDGPWS</sequence>
<gene>
    <name evidence="1" type="ORF">B7Z12_18655</name>
</gene>
<evidence type="ECO:0000313" key="1">
    <source>
        <dbReference type="EMBL" id="OYW99116.1"/>
    </source>
</evidence>
<name>A0A258CU30_CAUVI</name>
<proteinExistence type="predicted"/>
<dbReference type="Proteomes" id="UP000215616">
    <property type="component" value="Unassembled WGS sequence"/>
</dbReference>
<reference evidence="1 2" key="1">
    <citation type="submission" date="2017-03" db="EMBL/GenBank/DDBJ databases">
        <title>Lifting the veil on microbial sulfur biogeochemistry in mining wastewaters.</title>
        <authorList>
            <person name="Kantor R.S."/>
            <person name="Colenbrander Nelson T."/>
            <person name="Marshall S."/>
            <person name="Bennett D."/>
            <person name="Apte S."/>
            <person name="Camacho D."/>
            <person name="Thomas B.C."/>
            <person name="Warren L.A."/>
            <person name="Banfield J.F."/>
        </authorList>
    </citation>
    <scope>NUCLEOTIDE SEQUENCE [LARGE SCALE GENOMIC DNA]</scope>
    <source>
        <strain evidence="1">32-67-7</strain>
    </source>
</reference>
<dbReference type="AlphaFoldDB" id="A0A258CU30"/>
<protein>
    <submittedName>
        <fullName evidence="1">Uncharacterized protein</fullName>
    </submittedName>
</protein>
<accession>A0A258CU30</accession>
<organism evidence="1 2">
    <name type="scientific">Caulobacter vibrioides</name>
    <name type="common">Caulobacter crescentus</name>
    <dbReference type="NCBI Taxonomy" id="155892"/>
    <lineage>
        <taxon>Bacteria</taxon>
        <taxon>Pseudomonadati</taxon>
        <taxon>Pseudomonadota</taxon>
        <taxon>Alphaproteobacteria</taxon>
        <taxon>Caulobacterales</taxon>
        <taxon>Caulobacteraceae</taxon>
        <taxon>Caulobacter</taxon>
    </lineage>
</organism>
<comment type="caution">
    <text evidence="1">The sequence shown here is derived from an EMBL/GenBank/DDBJ whole genome shotgun (WGS) entry which is preliminary data.</text>
</comment>